<dbReference type="KEGG" id="mfy:HH212_26105"/>
<protein>
    <recommendedName>
        <fullName evidence="4">Lysis protein</fullName>
    </recommendedName>
</protein>
<dbReference type="InterPro" id="IPR004929">
    <property type="entry name" value="I-spanin"/>
</dbReference>
<gene>
    <name evidence="2" type="ORF">HH212_26105</name>
</gene>
<dbReference type="EMBL" id="CP051685">
    <property type="protein sequence ID" value="QJE03033.1"/>
    <property type="molecule type" value="Genomic_DNA"/>
</dbReference>
<keyword evidence="3" id="KW-1185">Reference proteome</keyword>
<accession>A0A7Z2W1G0</accession>
<name>A0A7Z2W1G0_9BURK</name>
<sequence>MIAAILARLGVSRWAAILALCAAVAAGALAYRAHLIGAGIAMEGSRRDAIDRQRDAQAKAELDRVNALVRAAQVALDDALAHLAKLQSELSHEKERSTALQSDLAAGRRRMSVAVASACPAAAAEQGEGAAAAGVDPGGPVRVDLDGRAAADLEWLRQTRDGAITGLQACIVAYDAVKAAADAQ</sequence>
<dbReference type="Proteomes" id="UP000502415">
    <property type="component" value="Chromosome"/>
</dbReference>
<evidence type="ECO:0008006" key="4">
    <source>
        <dbReference type="Google" id="ProtNLM"/>
    </source>
</evidence>
<dbReference type="AlphaFoldDB" id="A0A7Z2W1G0"/>
<evidence type="ECO:0000256" key="1">
    <source>
        <dbReference type="SAM" id="Coils"/>
    </source>
</evidence>
<feature type="coiled-coil region" evidence="1">
    <location>
        <begin position="69"/>
        <end position="103"/>
    </location>
</feature>
<evidence type="ECO:0000313" key="2">
    <source>
        <dbReference type="EMBL" id="QJE03033.1"/>
    </source>
</evidence>
<evidence type="ECO:0000313" key="3">
    <source>
        <dbReference type="Proteomes" id="UP000502415"/>
    </source>
</evidence>
<organism evidence="2 3">
    <name type="scientific">Massilia forsythiae</name>
    <dbReference type="NCBI Taxonomy" id="2728020"/>
    <lineage>
        <taxon>Bacteria</taxon>
        <taxon>Pseudomonadati</taxon>
        <taxon>Pseudomonadota</taxon>
        <taxon>Betaproteobacteria</taxon>
        <taxon>Burkholderiales</taxon>
        <taxon>Oxalobacteraceae</taxon>
        <taxon>Telluria group</taxon>
        <taxon>Massilia</taxon>
    </lineage>
</organism>
<reference evidence="2 3" key="1">
    <citation type="submission" date="2020-04" db="EMBL/GenBank/DDBJ databases">
        <title>Genome sequencing of novel species.</title>
        <authorList>
            <person name="Heo J."/>
            <person name="Kim S.-J."/>
            <person name="Kim J.-S."/>
            <person name="Hong S.-B."/>
            <person name="Kwon S.-W."/>
        </authorList>
    </citation>
    <scope>NUCLEOTIDE SEQUENCE [LARGE SCALE GENOMIC DNA]</scope>
    <source>
        <strain evidence="2 3">GN2-R2</strain>
    </source>
</reference>
<proteinExistence type="predicted"/>
<dbReference type="Pfam" id="PF03245">
    <property type="entry name" value="Phage_lysis"/>
    <property type="match status" value="1"/>
</dbReference>
<dbReference type="GO" id="GO:0044659">
    <property type="term" value="P:viral release from host cell by cytolysis"/>
    <property type="evidence" value="ECO:0007669"/>
    <property type="project" value="InterPro"/>
</dbReference>
<keyword evidence="1" id="KW-0175">Coiled coil</keyword>
<dbReference type="RefSeq" id="WP_170205114.1">
    <property type="nucleotide sequence ID" value="NZ_CP051685.1"/>
</dbReference>